<gene>
    <name evidence="3" type="ORF">KP509_21G073300</name>
</gene>
<evidence type="ECO:0000259" key="2">
    <source>
        <dbReference type="Pfam" id="PF24818"/>
    </source>
</evidence>
<dbReference type="Pfam" id="PF24818">
    <property type="entry name" value="PH_TRF2_HOY1"/>
    <property type="match status" value="1"/>
</dbReference>
<dbReference type="OMA" id="DENSHQP"/>
<name>A0A8T2SD76_CERRI</name>
<accession>A0A8T2SD76</accession>
<dbReference type="PANTHER" id="PTHR33494:SF1">
    <property type="entry name" value="C2H2-TYPE DOMAIN-CONTAINING PROTEIN-RELATED"/>
    <property type="match status" value="1"/>
</dbReference>
<dbReference type="EMBL" id="CM035426">
    <property type="protein sequence ID" value="KAH7315991.1"/>
    <property type="molecule type" value="Genomic_DNA"/>
</dbReference>
<evidence type="ECO:0000313" key="4">
    <source>
        <dbReference type="Proteomes" id="UP000825935"/>
    </source>
</evidence>
<keyword evidence="4" id="KW-1185">Reference proteome</keyword>
<dbReference type="EMBL" id="CM035426">
    <property type="protein sequence ID" value="KAH7315990.1"/>
    <property type="molecule type" value="Genomic_DNA"/>
</dbReference>
<protein>
    <recommendedName>
        <fullName evidence="2">TRF2/HOY1 PH-like domain-containing protein</fullName>
    </recommendedName>
</protein>
<dbReference type="PANTHER" id="PTHR33494">
    <property type="entry name" value="OS02G0793800 PROTEIN"/>
    <property type="match status" value="1"/>
</dbReference>
<dbReference type="InterPro" id="IPR057939">
    <property type="entry name" value="TRF2_HOY1_PH"/>
</dbReference>
<dbReference type="Proteomes" id="UP000825935">
    <property type="component" value="Chromosome 21"/>
</dbReference>
<dbReference type="OrthoDB" id="1516808at2759"/>
<feature type="domain" description="TRF2/HOY1 PH-like" evidence="2">
    <location>
        <begin position="210"/>
        <end position="328"/>
    </location>
</feature>
<evidence type="ECO:0000313" key="3">
    <source>
        <dbReference type="EMBL" id="KAH7315990.1"/>
    </source>
</evidence>
<comment type="caution">
    <text evidence="3">The sequence shown here is derived from an EMBL/GenBank/DDBJ whole genome shotgun (WGS) entry which is preliminary data.</text>
</comment>
<proteinExistence type="predicted"/>
<feature type="compositionally biased region" description="Polar residues" evidence="1">
    <location>
        <begin position="480"/>
        <end position="491"/>
    </location>
</feature>
<evidence type="ECO:0000256" key="1">
    <source>
        <dbReference type="SAM" id="MobiDB-lite"/>
    </source>
</evidence>
<reference evidence="3" key="1">
    <citation type="submission" date="2021-08" db="EMBL/GenBank/DDBJ databases">
        <title>WGS assembly of Ceratopteris richardii.</title>
        <authorList>
            <person name="Marchant D.B."/>
            <person name="Chen G."/>
            <person name="Jenkins J."/>
            <person name="Shu S."/>
            <person name="Leebens-Mack J."/>
            <person name="Grimwood J."/>
            <person name="Schmutz J."/>
            <person name="Soltis P."/>
            <person name="Soltis D."/>
            <person name="Chen Z.-H."/>
        </authorList>
    </citation>
    <scope>NUCLEOTIDE SEQUENCE</scope>
    <source>
        <strain evidence="3">Whitten #5841</strain>
        <tissue evidence="3">Leaf</tissue>
    </source>
</reference>
<feature type="region of interest" description="Disordered" evidence="1">
    <location>
        <begin position="437"/>
        <end position="461"/>
    </location>
</feature>
<organism evidence="3 4">
    <name type="scientific">Ceratopteris richardii</name>
    <name type="common">Triangle waterfern</name>
    <dbReference type="NCBI Taxonomy" id="49495"/>
    <lineage>
        <taxon>Eukaryota</taxon>
        <taxon>Viridiplantae</taxon>
        <taxon>Streptophyta</taxon>
        <taxon>Embryophyta</taxon>
        <taxon>Tracheophyta</taxon>
        <taxon>Polypodiopsida</taxon>
        <taxon>Polypodiidae</taxon>
        <taxon>Polypodiales</taxon>
        <taxon>Pteridineae</taxon>
        <taxon>Pteridaceae</taxon>
        <taxon>Parkerioideae</taxon>
        <taxon>Ceratopteris</taxon>
    </lineage>
</organism>
<sequence length="689" mass="76911">MESFVNTKLPPNLEKLPHFSTSLAIRTPDSNKLSSLVDFSFVPFSGTGGSELGHNETNFKVPKLESELLLDSDSDVPSYKRPKFSDEGQLYPLQVDSLGPQKGMPMLPIFNNQLVPTDVKYKDIQSNLREQNETRERDKPVNLEHHFNPLTEPSPLGLNLRKSPSLLDLIQRKLAHSEEDGSYGQSQIGRLSRLGGSPSIAERDKLKAANFPASKLRIGTWECTPLHDGDLVAKCYYAKRKLVWEVLDNRLKSKMEIQWSDISALKAVFADDQSASLDIELSRPPLFFREINPQPRKHTLWQSTSDFTDGQASICRHHSIQFPVGVLNRHFEKLLQCDARLNALNEQTHDIQDSCFFDSRSIQIDRQQMLQYHSILSEHGTLQPLAMGNEVLLQSAAGHVTAGDCVPNHVSIHGFQNEPLHFSSHRESIKNIRTEESRNQPLQHGNHFHNDAGPGAEPRHHQGGFQLQFAAAASPSSVIDTRSLNESCSSSETEDTMPANASREQMNMHPRDSCGFSPGPVRHLNEWPAHCLREGVIALTQQNKQVSSSIDHFSQKQALNELSLHLLGEPISTVTEQSPYPSGRVNNGIPQEMLVRNGSSHLQQQPVLTTGAKDLIYNHDKGAVIIPSVDHQVTSELLMKAHDGQWNTRMMEQPSFGGQALLPSHGPFVDLVYMPRIASQPQFLKPGAP</sequence>
<feature type="region of interest" description="Disordered" evidence="1">
    <location>
        <begin position="480"/>
        <end position="510"/>
    </location>
</feature>
<dbReference type="AlphaFoldDB" id="A0A8T2SD76"/>